<feature type="region of interest" description="Disordered" evidence="1">
    <location>
        <begin position="48"/>
        <end position="80"/>
    </location>
</feature>
<dbReference type="EMBL" id="HE575324">
    <property type="protein sequence ID" value="CCC94993.1"/>
    <property type="molecule type" value="Genomic_DNA"/>
</dbReference>
<evidence type="ECO:0000313" key="2">
    <source>
        <dbReference type="EMBL" id="CCC94993.1"/>
    </source>
</evidence>
<proteinExistence type="predicted"/>
<protein>
    <submittedName>
        <fullName evidence="2">Uncharacterized protein</fullName>
    </submittedName>
</protein>
<dbReference type="AlphaFoldDB" id="G0V023"/>
<accession>G0V023</accession>
<reference evidence="2" key="1">
    <citation type="journal article" date="2012" name="Proc. Natl. Acad. Sci. U.S.A.">
        <title>Antigenic diversity is generated by distinct evolutionary mechanisms in African trypanosome species.</title>
        <authorList>
            <person name="Jackson A.P."/>
            <person name="Berry A."/>
            <person name="Aslett M."/>
            <person name="Allison H.C."/>
            <person name="Burton P."/>
            <person name="Vavrova-Anderson J."/>
            <person name="Brown R."/>
            <person name="Browne H."/>
            <person name="Corton N."/>
            <person name="Hauser H."/>
            <person name="Gamble J."/>
            <person name="Gilderthorp R."/>
            <person name="Marcello L."/>
            <person name="McQuillan J."/>
            <person name="Otto T.D."/>
            <person name="Quail M.A."/>
            <person name="Sanders M.J."/>
            <person name="van Tonder A."/>
            <person name="Ginger M.L."/>
            <person name="Field M.C."/>
            <person name="Barry J.D."/>
            <person name="Hertz-Fowler C."/>
            <person name="Berriman M."/>
        </authorList>
    </citation>
    <scope>NUCLEOTIDE SEQUENCE</scope>
    <source>
        <strain evidence="2">IL3000</strain>
    </source>
</reference>
<gene>
    <name evidence="2" type="ORF">TCIL3000_11_3950</name>
</gene>
<name>G0V023_TRYCI</name>
<organism evidence="2">
    <name type="scientific">Trypanosoma congolense (strain IL3000)</name>
    <dbReference type="NCBI Taxonomy" id="1068625"/>
    <lineage>
        <taxon>Eukaryota</taxon>
        <taxon>Discoba</taxon>
        <taxon>Euglenozoa</taxon>
        <taxon>Kinetoplastea</taxon>
        <taxon>Metakinetoplastina</taxon>
        <taxon>Trypanosomatida</taxon>
        <taxon>Trypanosomatidae</taxon>
        <taxon>Trypanosoma</taxon>
        <taxon>Nannomonas</taxon>
    </lineage>
</organism>
<evidence type="ECO:0000256" key="1">
    <source>
        <dbReference type="SAM" id="MobiDB-lite"/>
    </source>
</evidence>
<sequence>MISMTHTSLLLVKKRYGNSFIRPSKACHSTQRSGVEMCITKTKLKPTVNQKRREKYSKTHPSLASRGRTHENTHIHTQKPNKYRCTRFPHCFSIYCLHSFWR</sequence>